<evidence type="ECO:0000313" key="2">
    <source>
        <dbReference type="Proteomes" id="UP001595923"/>
    </source>
</evidence>
<dbReference type="EMBL" id="JBHSFQ010000013">
    <property type="protein sequence ID" value="MFC4563184.1"/>
    <property type="molecule type" value="Genomic_DNA"/>
</dbReference>
<dbReference type="RefSeq" id="WP_378575045.1">
    <property type="nucleotide sequence ID" value="NZ_JBHSFQ010000013.1"/>
</dbReference>
<keyword evidence="2" id="KW-1185">Reference proteome</keyword>
<sequence>MTNFIIFSACGLWIATAFIVAFGLHARIARQSEPSTQARRLLRAIPRAAGPGAFPAPPHRLTVTIPAPSPSPEEAEGEISRPYLLWERFHPPATAPQRDRDEQAAHLVRPYIIGTPHQLAAANEHRRIQAQSHVASTLAERTLAGLQELKAL</sequence>
<evidence type="ECO:0000313" key="1">
    <source>
        <dbReference type="EMBL" id="MFC4563184.1"/>
    </source>
</evidence>
<reference evidence="2" key="1">
    <citation type="journal article" date="2019" name="Int. J. Syst. Evol. Microbiol.">
        <title>The Global Catalogue of Microorganisms (GCM) 10K type strain sequencing project: providing services to taxonomists for standard genome sequencing and annotation.</title>
        <authorList>
            <consortium name="The Broad Institute Genomics Platform"/>
            <consortium name="The Broad Institute Genome Sequencing Center for Infectious Disease"/>
            <person name="Wu L."/>
            <person name="Ma J."/>
        </authorList>
    </citation>
    <scope>NUCLEOTIDE SEQUENCE [LARGE SCALE GENOMIC DNA]</scope>
    <source>
        <strain evidence="2">XZYJ18</strain>
    </source>
</reference>
<proteinExistence type="predicted"/>
<protein>
    <submittedName>
        <fullName evidence="1">Uncharacterized protein</fullName>
    </submittedName>
</protein>
<dbReference type="Proteomes" id="UP001595923">
    <property type="component" value="Unassembled WGS sequence"/>
</dbReference>
<gene>
    <name evidence="1" type="ORF">ACFO4E_15070</name>
</gene>
<name>A0ABV9DXW6_9ACTN</name>
<comment type="caution">
    <text evidence="1">The sequence shown here is derived from an EMBL/GenBank/DDBJ whole genome shotgun (WGS) entry which is preliminary data.</text>
</comment>
<accession>A0ABV9DXW6</accession>
<organism evidence="1 2">
    <name type="scientific">Nocardiopsis mangrovi</name>
    <dbReference type="NCBI Taxonomy" id="1179818"/>
    <lineage>
        <taxon>Bacteria</taxon>
        <taxon>Bacillati</taxon>
        <taxon>Actinomycetota</taxon>
        <taxon>Actinomycetes</taxon>
        <taxon>Streptosporangiales</taxon>
        <taxon>Nocardiopsidaceae</taxon>
        <taxon>Nocardiopsis</taxon>
    </lineage>
</organism>